<evidence type="ECO:0000313" key="4">
    <source>
        <dbReference type="Proteomes" id="UP001187192"/>
    </source>
</evidence>
<dbReference type="Proteomes" id="UP001187192">
    <property type="component" value="Unassembled WGS sequence"/>
</dbReference>
<feature type="non-terminal residue" evidence="2">
    <location>
        <position position="1"/>
    </location>
</feature>
<evidence type="ECO:0000256" key="1">
    <source>
        <dbReference type="SAM" id="MobiDB-lite"/>
    </source>
</evidence>
<name>A0AA87YQX6_FICCA</name>
<dbReference type="EMBL" id="BTGU01007745">
    <property type="protein sequence ID" value="GMN20748.1"/>
    <property type="molecule type" value="Genomic_DNA"/>
</dbReference>
<comment type="caution">
    <text evidence="2">The sequence shown here is derived from an EMBL/GenBank/DDBJ whole genome shotgun (WGS) entry which is preliminary data.</text>
</comment>
<dbReference type="EMBL" id="BTGU01007751">
    <property type="protein sequence ID" value="GMN20776.1"/>
    <property type="molecule type" value="Genomic_DNA"/>
</dbReference>
<evidence type="ECO:0000313" key="3">
    <source>
        <dbReference type="EMBL" id="GMN20776.1"/>
    </source>
</evidence>
<reference evidence="2" key="1">
    <citation type="submission" date="2023-07" db="EMBL/GenBank/DDBJ databases">
        <title>draft genome sequence of fig (Ficus carica).</title>
        <authorList>
            <person name="Takahashi T."/>
            <person name="Nishimura K."/>
        </authorList>
    </citation>
    <scope>NUCLEOTIDE SEQUENCE</scope>
</reference>
<proteinExistence type="predicted"/>
<feature type="region of interest" description="Disordered" evidence="1">
    <location>
        <begin position="1"/>
        <end position="40"/>
    </location>
</feature>
<gene>
    <name evidence="2" type="ORF">TIFTF001_050068</name>
    <name evidence="3" type="ORF">TIFTF001_050072</name>
</gene>
<dbReference type="AlphaFoldDB" id="A0AA87YQX6"/>
<organism evidence="2 4">
    <name type="scientific">Ficus carica</name>
    <name type="common">Common fig</name>
    <dbReference type="NCBI Taxonomy" id="3494"/>
    <lineage>
        <taxon>Eukaryota</taxon>
        <taxon>Viridiplantae</taxon>
        <taxon>Streptophyta</taxon>
        <taxon>Embryophyta</taxon>
        <taxon>Tracheophyta</taxon>
        <taxon>Spermatophyta</taxon>
        <taxon>Magnoliopsida</taxon>
        <taxon>eudicotyledons</taxon>
        <taxon>Gunneridae</taxon>
        <taxon>Pentapetalae</taxon>
        <taxon>rosids</taxon>
        <taxon>fabids</taxon>
        <taxon>Rosales</taxon>
        <taxon>Moraceae</taxon>
        <taxon>Ficeae</taxon>
        <taxon>Ficus</taxon>
    </lineage>
</organism>
<sequence length="86" mass="9259">VADARDLAETTPTHNYKKADATYEKASSTNDVEDVKHGGKEGHPDQICYGPYGCCHGCCWQTYKGCARCCNAGEVPPTSAKAQPHN</sequence>
<accession>A0AA87YQX6</accession>
<evidence type="ECO:0000313" key="2">
    <source>
        <dbReference type="EMBL" id="GMN20748.1"/>
    </source>
</evidence>
<keyword evidence="4" id="KW-1185">Reference proteome</keyword>
<protein>
    <submittedName>
        <fullName evidence="2">Uncharacterized protein</fullName>
    </submittedName>
</protein>